<evidence type="ECO:0000256" key="2">
    <source>
        <dbReference type="ARBA" id="ARBA00012549"/>
    </source>
</evidence>
<dbReference type="CDD" id="cd00606">
    <property type="entry name" value="fungal_RNase"/>
    <property type="match status" value="1"/>
</dbReference>
<evidence type="ECO:0000313" key="12">
    <source>
        <dbReference type="Proteomes" id="UP000073492"/>
    </source>
</evidence>
<keyword evidence="7" id="KW-1015">Disulfide bond</keyword>
<keyword evidence="5" id="KW-0255">Endonuclease</keyword>
<dbReference type="GO" id="GO:0003723">
    <property type="term" value="F:RNA binding"/>
    <property type="evidence" value="ECO:0007669"/>
    <property type="project" value="InterPro"/>
</dbReference>
<evidence type="ECO:0000256" key="9">
    <source>
        <dbReference type="ARBA" id="ARBA00034015"/>
    </source>
</evidence>
<sequence>MRFSFISTALLFAVSSIALPTGEYTDAALDKRQSATTCGSNSYSSSRVQSAVNQGYNYYSNGQQVGSGKYPHTYNNYEGFDFSVSGPYQEFPILQSGNVYTGGSPGPDRVVFNTNGQYAGAITHTGASGNNFVGCSGTS</sequence>
<keyword evidence="4 10" id="KW-0732">Signal</keyword>
<feature type="chain" id="PRO_5007297368" description="ribonuclease T1" evidence="10">
    <location>
        <begin position="19"/>
        <end position="139"/>
    </location>
</feature>
<keyword evidence="6" id="KW-0378">Hydrolase</keyword>
<dbReference type="GO" id="GO:0046589">
    <property type="term" value="F:ribonuclease T1 activity"/>
    <property type="evidence" value="ECO:0007669"/>
    <property type="project" value="UniProtKB-EC"/>
</dbReference>
<evidence type="ECO:0000256" key="3">
    <source>
        <dbReference type="ARBA" id="ARBA00022722"/>
    </source>
</evidence>
<dbReference type="EC" id="4.6.1.24" evidence="2"/>
<keyword evidence="8" id="KW-0456">Lyase</keyword>
<protein>
    <recommendedName>
        <fullName evidence="2">ribonuclease T1</fullName>
        <ecNumber evidence="2">4.6.1.24</ecNumber>
    </recommendedName>
</protein>
<keyword evidence="12" id="KW-1185">Reference proteome</keyword>
<evidence type="ECO:0000256" key="6">
    <source>
        <dbReference type="ARBA" id="ARBA00022801"/>
    </source>
</evidence>
<comment type="catalytic activity">
    <reaction evidence="9">
        <text>[RNA] containing guanosine + H2O = an [RNA fragment]-3'-guanosine-3'-phosphate + a 5'-hydroxy-ribonucleotide-3'-[RNA fragment].</text>
        <dbReference type="EC" id="4.6.1.24"/>
    </reaction>
</comment>
<dbReference type="EMBL" id="LFZO01000134">
    <property type="protein sequence ID" value="KXT12958.1"/>
    <property type="molecule type" value="Genomic_DNA"/>
</dbReference>
<name>A0A139IDZ0_9PEZI</name>
<dbReference type="SUPFAM" id="SSF53933">
    <property type="entry name" value="Microbial ribonucleases"/>
    <property type="match status" value="1"/>
</dbReference>
<dbReference type="OrthoDB" id="2015515at2759"/>
<comment type="caution">
    <text evidence="11">The sequence shown here is derived from an EMBL/GenBank/DDBJ whole genome shotgun (WGS) entry which is preliminary data.</text>
</comment>
<evidence type="ECO:0000256" key="10">
    <source>
        <dbReference type="SAM" id="SignalP"/>
    </source>
</evidence>
<dbReference type="GO" id="GO:0016787">
    <property type="term" value="F:hydrolase activity"/>
    <property type="evidence" value="ECO:0007669"/>
    <property type="project" value="UniProtKB-KW"/>
</dbReference>
<dbReference type="PIRSF" id="PIRSF037430">
    <property type="entry name" value="RNase_U2"/>
    <property type="match status" value="1"/>
</dbReference>
<gene>
    <name evidence="11" type="ORF">AC579_4046</name>
</gene>
<dbReference type="Proteomes" id="UP000073492">
    <property type="component" value="Unassembled WGS sequence"/>
</dbReference>
<organism evidence="11 12">
    <name type="scientific">Pseudocercospora musae</name>
    <dbReference type="NCBI Taxonomy" id="113226"/>
    <lineage>
        <taxon>Eukaryota</taxon>
        <taxon>Fungi</taxon>
        <taxon>Dikarya</taxon>
        <taxon>Ascomycota</taxon>
        <taxon>Pezizomycotina</taxon>
        <taxon>Dothideomycetes</taxon>
        <taxon>Dothideomycetidae</taxon>
        <taxon>Mycosphaerellales</taxon>
        <taxon>Mycosphaerellaceae</taxon>
        <taxon>Pseudocercospora</taxon>
    </lineage>
</organism>
<dbReference type="InterPro" id="IPR000026">
    <property type="entry name" value="N1-like"/>
</dbReference>
<evidence type="ECO:0000256" key="5">
    <source>
        <dbReference type="ARBA" id="ARBA00022759"/>
    </source>
</evidence>
<dbReference type="PANTHER" id="PTHR42104:SF1">
    <property type="entry name" value="EXTRACELLULAR GUANYL-SPECIFIC RIBONUCLEASE RNTA (AFU_ORTHOLOGUE AFUA_4G03230)"/>
    <property type="match status" value="1"/>
</dbReference>
<dbReference type="AlphaFoldDB" id="A0A139IDZ0"/>
<dbReference type="InterPro" id="IPR016191">
    <property type="entry name" value="Ribonuclease/ribotoxin"/>
</dbReference>
<comment type="similarity">
    <text evidence="1">Belongs to the ribonuclease N1/T1 family.</text>
</comment>
<dbReference type="Pfam" id="PF00545">
    <property type="entry name" value="Ribonuclease"/>
    <property type="match status" value="1"/>
</dbReference>
<proteinExistence type="inferred from homology"/>
<evidence type="ECO:0000256" key="7">
    <source>
        <dbReference type="ARBA" id="ARBA00023157"/>
    </source>
</evidence>
<dbReference type="Gene3D" id="3.10.450.30">
    <property type="entry name" value="Microbial ribonucleases"/>
    <property type="match status" value="1"/>
</dbReference>
<evidence type="ECO:0000256" key="4">
    <source>
        <dbReference type="ARBA" id="ARBA00022729"/>
    </source>
</evidence>
<dbReference type="InterPro" id="IPR048269">
    <property type="entry name" value="RNase_U2"/>
</dbReference>
<keyword evidence="3" id="KW-0540">Nuclease</keyword>
<evidence type="ECO:0000256" key="8">
    <source>
        <dbReference type="ARBA" id="ARBA00023239"/>
    </source>
</evidence>
<reference evidence="11 12" key="1">
    <citation type="submission" date="2015-07" db="EMBL/GenBank/DDBJ databases">
        <title>Comparative genomics of the Sigatoka disease complex on banana suggests a link between parallel evolutionary changes in Pseudocercospora fijiensis and Pseudocercospora eumusae and increased virulence on the banana host.</title>
        <authorList>
            <person name="Chang T.-C."/>
            <person name="Salvucci A."/>
            <person name="Crous P.W."/>
            <person name="Stergiopoulos I."/>
        </authorList>
    </citation>
    <scope>NUCLEOTIDE SEQUENCE [LARGE SCALE GENOMIC DNA]</scope>
    <source>
        <strain evidence="11 12">CBS 116634</strain>
    </source>
</reference>
<dbReference type="PANTHER" id="PTHR42104">
    <property type="entry name" value="EXTRACELLULAR GUANYL-SPECIFIC RIBONUCLEASE RNTA (AFU_ORTHOLOGUE AFUA_4G03230)"/>
    <property type="match status" value="1"/>
</dbReference>
<accession>A0A139IDZ0</accession>
<evidence type="ECO:0000313" key="11">
    <source>
        <dbReference type="EMBL" id="KXT12958.1"/>
    </source>
</evidence>
<feature type="signal peptide" evidence="10">
    <location>
        <begin position="1"/>
        <end position="18"/>
    </location>
</feature>
<evidence type="ECO:0000256" key="1">
    <source>
        <dbReference type="ARBA" id="ARBA00009006"/>
    </source>
</evidence>